<dbReference type="OrthoDB" id="187738at2759"/>
<dbReference type="GO" id="GO:0006012">
    <property type="term" value="P:galactose metabolic process"/>
    <property type="evidence" value="ECO:0007669"/>
    <property type="project" value="InterPro"/>
</dbReference>
<dbReference type="AlphaFoldDB" id="A0A5A8EFH7"/>
<dbReference type="Gene3D" id="2.30.29.30">
    <property type="entry name" value="Pleckstrin-homology domain (PH domain)/Phosphotyrosine-binding domain (PTB)"/>
    <property type="match status" value="1"/>
</dbReference>
<name>A0A5A8EFH7_CAFRO</name>
<dbReference type="NCBIfam" id="TIGR00131">
    <property type="entry name" value="gal_kin"/>
    <property type="match status" value="1"/>
</dbReference>
<dbReference type="EMBL" id="VLTO01000021">
    <property type="protein sequence ID" value="KAA0174551.1"/>
    <property type="molecule type" value="Genomic_DNA"/>
</dbReference>
<dbReference type="InterPro" id="IPR000705">
    <property type="entry name" value="Galactokinase"/>
</dbReference>
<dbReference type="PROSITE" id="PS50196">
    <property type="entry name" value="RANBD1"/>
    <property type="match status" value="1"/>
</dbReference>
<dbReference type="InterPro" id="IPR013750">
    <property type="entry name" value="GHMP_kinase_C_dom"/>
</dbReference>
<evidence type="ECO:0000313" key="6">
    <source>
        <dbReference type="EMBL" id="KAA0174551.1"/>
    </source>
</evidence>
<dbReference type="Pfam" id="PF00288">
    <property type="entry name" value="GHMP_kinases_N"/>
    <property type="match status" value="1"/>
</dbReference>
<sequence>MAAASTFFEDESAVDVTQFRLPEVELLEKALPSNEENEDAVFERICKLFRFREGEWKERAKGNVRIMKHKVTGAMRVIIREAASLYVRANHFVDPSSPLTVPDGDSTGKRFRFGAADFSDAALTGSHTMEQFLIFFRTAEDAAEFKEAHDAAREVNKTALGKATGGAAAAPAAAAASAAAVDESGSVPESTDLSELWGDSDEEVKRLDAMTAAFTARFGAEPEFFVRAPGRVNVIGEHIDYHNFSVLPFALRQDIVFAVATDVSTSGVEVSNTSDAFADATLPADPNAAVDSADGVKWQHYFQAGYKAAFGKMGDATAPRGMRVLVDGRVPPGGGVSSSSAMSVGSCLATLKAHGHTLSRAQLAEAAQKAEAEAVGTMSGGMDQAICAMGVAGQAMRVNFSPLTVAAVNIPSSVSFVVANCLESSEKAVGPEQRYNKRVTEGLLATKLIAKKAGLDQWKSINDMRALMRALALAGPGDLAGSVEANLKEGPYTVAELEDAAEFGEPLAAVLAECAQLELAKAVVAAEGATFELRKRARHVATEAQRVLDFAAACAGEHTADTVAELGALMDESHSSCRDDYECSSDALDRLVGVAKAAGAKGARLTGAGWGGCIVAMVDAGKEADVIAAMDADFYADKSEEVRSQARFASAPASGAAVYVVDNDL</sequence>
<dbReference type="Gene3D" id="3.30.230.10">
    <property type="match status" value="1"/>
</dbReference>
<gene>
    <name evidence="6" type="ORF">FNF27_03925</name>
    <name evidence="5" type="ORF">FNF31_02651</name>
</gene>
<evidence type="ECO:0000256" key="3">
    <source>
        <dbReference type="ARBA" id="ARBA00022840"/>
    </source>
</evidence>
<keyword evidence="3" id="KW-0067">ATP-binding</keyword>
<dbReference type="InterPro" id="IPR000156">
    <property type="entry name" value="Ran_bind_dom"/>
</dbReference>
<dbReference type="SUPFAM" id="SSF55060">
    <property type="entry name" value="GHMP Kinase, C-terminal domain"/>
    <property type="match status" value="1"/>
</dbReference>
<keyword evidence="2" id="KW-0547">Nucleotide-binding</keyword>
<evidence type="ECO:0000259" key="4">
    <source>
        <dbReference type="PROSITE" id="PS50196"/>
    </source>
</evidence>
<evidence type="ECO:0000256" key="1">
    <source>
        <dbReference type="ARBA" id="ARBA00006566"/>
    </source>
</evidence>
<evidence type="ECO:0000256" key="2">
    <source>
        <dbReference type="ARBA" id="ARBA00022741"/>
    </source>
</evidence>
<dbReference type="PRINTS" id="PR00473">
    <property type="entry name" value="GALCTOKINASE"/>
</dbReference>
<dbReference type="EMBL" id="VLTM01000020">
    <property type="protein sequence ID" value="KAA0163797.1"/>
    <property type="molecule type" value="Genomic_DNA"/>
</dbReference>
<organism evidence="6 7">
    <name type="scientific">Cafeteria roenbergensis</name>
    <name type="common">Marine flagellate</name>
    <dbReference type="NCBI Taxonomy" id="33653"/>
    <lineage>
        <taxon>Eukaryota</taxon>
        <taxon>Sar</taxon>
        <taxon>Stramenopiles</taxon>
        <taxon>Bigyra</taxon>
        <taxon>Opalozoa</taxon>
        <taxon>Bicosoecida</taxon>
        <taxon>Cafeteriaceae</taxon>
        <taxon>Cafeteria</taxon>
    </lineage>
</organism>
<dbReference type="SUPFAM" id="SSF50729">
    <property type="entry name" value="PH domain-like"/>
    <property type="match status" value="1"/>
</dbReference>
<dbReference type="GO" id="GO:0004335">
    <property type="term" value="F:galactokinase activity"/>
    <property type="evidence" value="ECO:0007669"/>
    <property type="project" value="InterPro"/>
</dbReference>
<dbReference type="PANTHER" id="PTHR10457">
    <property type="entry name" value="MEVALONATE KINASE/GALACTOKINASE"/>
    <property type="match status" value="1"/>
</dbReference>
<dbReference type="InterPro" id="IPR036554">
    <property type="entry name" value="GHMP_kinase_C_sf"/>
</dbReference>
<dbReference type="Pfam" id="PF08544">
    <property type="entry name" value="GHMP_kinases_C"/>
    <property type="match status" value="1"/>
</dbReference>
<dbReference type="InterPro" id="IPR019741">
    <property type="entry name" value="Galactokinase_CS"/>
</dbReference>
<dbReference type="Gene3D" id="1.20.1440.340">
    <property type="match status" value="1"/>
</dbReference>
<dbReference type="Gene3D" id="3.30.70.3170">
    <property type="match status" value="1"/>
</dbReference>
<dbReference type="Proteomes" id="UP000325113">
    <property type="component" value="Unassembled WGS sequence"/>
</dbReference>
<dbReference type="PROSITE" id="PS00106">
    <property type="entry name" value="GALACTOKINASE"/>
    <property type="match status" value="1"/>
</dbReference>
<dbReference type="Proteomes" id="UP000322899">
    <property type="component" value="Unassembled WGS sequence"/>
</dbReference>
<dbReference type="InterPro" id="IPR006204">
    <property type="entry name" value="GHMP_kinase_N_dom"/>
</dbReference>
<protein>
    <recommendedName>
        <fullName evidence="4">RanBD1 domain-containing protein</fullName>
    </recommendedName>
</protein>
<evidence type="ECO:0000313" key="7">
    <source>
        <dbReference type="Proteomes" id="UP000322899"/>
    </source>
</evidence>
<dbReference type="Pfam" id="PF00638">
    <property type="entry name" value="Ran_BP1"/>
    <property type="match status" value="1"/>
</dbReference>
<evidence type="ECO:0000313" key="5">
    <source>
        <dbReference type="EMBL" id="KAA0163797.1"/>
    </source>
</evidence>
<feature type="domain" description="RanBD1" evidence="4">
    <location>
        <begin position="22"/>
        <end position="158"/>
    </location>
</feature>
<comment type="caution">
    <text evidence="6">The sequence shown here is derived from an EMBL/GenBank/DDBJ whole genome shotgun (WGS) entry which is preliminary data.</text>
</comment>
<dbReference type="SUPFAM" id="SSF54211">
    <property type="entry name" value="Ribosomal protein S5 domain 2-like"/>
    <property type="match status" value="1"/>
</dbReference>
<dbReference type="InterPro" id="IPR020568">
    <property type="entry name" value="Ribosomal_Su5_D2-typ_SF"/>
</dbReference>
<dbReference type="GO" id="GO:0005524">
    <property type="term" value="F:ATP binding"/>
    <property type="evidence" value="ECO:0007669"/>
    <property type="project" value="UniProtKB-KW"/>
</dbReference>
<dbReference type="InterPro" id="IPR014721">
    <property type="entry name" value="Ribsml_uS5_D2-typ_fold_subgr"/>
</dbReference>
<dbReference type="PANTHER" id="PTHR10457:SF7">
    <property type="entry name" value="GALACTOKINASE-RELATED"/>
    <property type="match status" value="1"/>
</dbReference>
<accession>A0A5A8EFH7</accession>
<comment type="similarity">
    <text evidence="1">Belongs to the GHMP kinase family. GalK subfamily.</text>
</comment>
<dbReference type="GO" id="GO:0005829">
    <property type="term" value="C:cytosol"/>
    <property type="evidence" value="ECO:0007669"/>
    <property type="project" value="TreeGrafter"/>
</dbReference>
<proteinExistence type="inferred from homology"/>
<reference evidence="7 8" key="1">
    <citation type="submission" date="2019-07" db="EMBL/GenBank/DDBJ databases">
        <title>Genomes of Cafeteria roenbergensis.</title>
        <authorList>
            <person name="Fischer M.G."/>
            <person name="Hackl T."/>
            <person name="Roman M."/>
        </authorList>
    </citation>
    <scope>NUCLEOTIDE SEQUENCE [LARGE SCALE GENOMIC DNA]</scope>
    <source>
        <strain evidence="5 8">Cflag</strain>
        <strain evidence="6 7">E4-10P</strain>
    </source>
</reference>
<dbReference type="Pfam" id="PF10509">
    <property type="entry name" value="GalKase_gal_bdg"/>
    <property type="match status" value="1"/>
</dbReference>
<dbReference type="PRINTS" id="PR00959">
    <property type="entry name" value="MEVGALKINASE"/>
</dbReference>
<dbReference type="SMART" id="SM00160">
    <property type="entry name" value="RanBD"/>
    <property type="match status" value="1"/>
</dbReference>
<dbReference type="InterPro" id="IPR011993">
    <property type="entry name" value="PH-like_dom_sf"/>
</dbReference>
<evidence type="ECO:0000313" key="8">
    <source>
        <dbReference type="Proteomes" id="UP000325113"/>
    </source>
</evidence>
<dbReference type="InterPro" id="IPR019539">
    <property type="entry name" value="GalKase_N"/>
</dbReference>